<accession>A0A4Y2RQD6</accession>
<feature type="domain" description="DUF4817" evidence="1">
    <location>
        <begin position="71"/>
        <end position="121"/>
    </location>
</feature>
<dbReference type="Pfam" id="PF16087">
    <property type="entry name" value="DUF4817"/>
    <property type="match status" value="1"/>
</dbReference>
<proteinExistence type="predicted"/>
<dbReference type="EMBL" id="BGPR01017852">
    <property type="protein sequence ID" value="GBN77459.1"/>
    <property type="molecule type" value="Genomic_DNA"/>
</dbReference>
<organism evidence="2 3">
    <name type="scientific">Araneus ventricosus</name>
    <name type="common">Orbweaver spider</name>
    <name type="synonym">Epeira ventricosa</name>
    <dbReference type="NCBI Taxonomy" id="182803"/>
    <lineage>
        <taxon>Eukaryota</taxon>
        <taxon>Metazoa</taxon>
        <taxon>Ecdysozoa</taxon>
        <taxon>Arthropoda</taxon>
        <taxon>Chelicerata</taxon>
        <taxon>Arachnida</taxon>
        <taxon>Araneae</taxon>
        <taxon>Araneomorphae</taxon>
        <taxon>Entelegynae</taxon>
        <taxon>Araneoidea</taxon>
        <taxon>Araneidae</taxon>
        <taxon>Araneus</taxon>
    </lineage>
</organism>
<reference evidence="2 3" key="1">
    <citation type="journal article" date="2019" name="Sci. Rep.">
        <title>Orb-weaving spider Araneus ventricosus genome elucidates the spidroin gene catalogue.</title>
        <authorList>
            <person name="Kono N."/>
            <person name="Nakamura H."/>
            <person name="Ohtoshi R."/>
            <person name="Moran D.A.P."/>
            <person name="Shinohara A."/>
            <person name="Yoshida Y."/>
            <person name="Fujiwara M."/>
            <person name="Mori M."/>
            <person name="Tomita M."/>
            <person name="Arakawa K."/>
        </authorList>
    </citation>
    <scope>NUCLEOTIDE SEQUENCE [LARGE SCALE GENOMIC DNA]</scope>
</reference>
<comment type="caution">
    <text evidence="2">The sequence shown here is derived from an EMBL/GenBank/DDBJ whole genome shotgun (WGS) entry which is preliminary data.</text>
</comment>
<evidence type="ECO:0000259" key="1">
    <source>
        <dbReference type="Pfam" id="PF16087"/>
    </source>
</evidence>
<dbReference type="Proteomes" id="UP000499080">
    <property type="component" value="Unassembled WGS sequence"/>
</dbReference>
<dbReference type="InterPro" id="IPR032135">
    <property type="entry name" value="DUF4817"/>
</dbReference>
<evidence type="ECO:0000313" key="2">
    <source>
        <dbReference type="EMBL" id="GBN77459.1"/>
    </source>
</evidence>
<sequence>MKSSCSSCKIVSPNTQLNSTMPGIKITWISCIMQMRMERHTCSPETTTIKRMFLLGCTLKLRVMAKFGINEYFEMLIYGECGRKAKSAVRLYRERFSEGPHPTRQAILKVVKGLRKTGCVTS</sequence>
<dbReference type="AlphaFoldDB" id="A0A4Y2RQD6"/>
<protein>
    <recommendedName>
        <fullName evidence="1">DUF4817 domain-containing protein</fullName>
    </recommendedName>
</protein>
<keyword evidence="3" id="KW-1185">Reference proteome</keyword>
<gene>
    <name evidence="2" type="ORF">AVEN_225088_1</name>
</gene>
<evidence type="ECO:0000313" key="3">
    <source>
        <dbReference type="Proteomes" id="UP000499080"/>
    </source>
</evidence>
<name>A0A4Y2RQD6_ARAVE</name>